<reference evidence="2" key="1">
    <citation type="submission" date="2021-03" db="EMBL/GenBank/DDBJ databases">
        <title>Bacillus suaedae sp. nov., isolated from Suaeda aralocaspica.</title>
        <authorList>
            <person name="Lei R.F.R."/>
        </authorList>
    </citation>
    <scope>NUCLEOTIDE SEQUENCE</scope>
    <source>
        <strain evidence="2">YZJH907-2</strain>
    </source>
</reference>
<comment type="similarity">
    <text evidence="1">Belongs to the cycloisomerase 2 family.</text>
</comment>
<dbReference type="AlphaFoldDB" id="A0A941AT65"/>
<accession>A0A941AT65</accession>
<dbReference type="FunFam" id="2.130.10.10:FF:000306">
    <property type="entry name" value="3-carboxymuconate cyclase"/>
    <property type="match status" value="1"/>
</dbReference>
<name>A0A941AT65_9BACI</name>
<dbReference type="InterPro" id="IPR011048">
    <property type="entry name" value="Haem_d1_sf"/>
</dbReference>
<dbReference type="Pfam" id="PF10282">
    <property type="entry name" value="Lactonase"/>
    <property type="match status" value="1"/>
</dbReference>
<dbReference type="Proteomes" id="UP000678228">
    <property type="component" value="Unassembled WGS sequence"/>
</dbReference>
<dbReference type="Gene3D" id="2.130.10.10">
    <property type="entry name" value="YVTN repeat-like/Quinoprotein amine dehydrogenase"/>
    <property type="match status" value="1"/>
</dbReference>
<proteinExistence type="inferred from homology"/>
<dbReference type="InterPro" id="IPR050282">
    <property type="entry name" value="Cycloisomerase_2"/>
</dbReference>
<dbReference type="EMBL" id="JAGKSQ010000003">
    <property type="protein sequence ID" value="MBP3951014.1"/>
    <property type="molecule type" value="Genomic_DNA"/>
</dbReference>
<evidence type="ECO:0000313" key="2">
    <source>
        <dbReference type="EMBL" id="MBP3951014.1"/>
    </source>
</evidence>
<dbReference type="GO" id="GO:0005829">
    <property type="term" value="C:cytosol"/>
    <property type="evidence" value="ECO:0007669"/>
    <property type="project" value="TreeGrafter"/>
</dbReference>
<dbReference type="PANTHER" id="PTHR30344">
    <property type="entry name" value="6-PHOSPHOGLUCONOLACTONASE-RELATED"/>
    <property type="match status" value="1"/>
</dbReference>
<dbReference type="PANTHER" id="PTHR30344:SF1">
    <property type="entry name" value="6-PHOSPHOGLUCONOLACTONASE"/>
    <property type="match status" value="1"/>
</dbReference>
<gene>
    <name evidence="2" type="ORF">J7W16_07690</name>
</gene>
<evidence type="ECO:0000256" key="1">
    <source>
        <dbReference type="ARBA" id="ARBA00005564"/>
    </source>
</evidence>
<dbReference type="SUPFAM" id="SSF51004">
    <property type="entry name" value="C-terminal (heme d1) domain of cytochrome cd1-nitrite reductase"/>
    <property type="match status" value="1"/>
</dbReference>
<dbReference type="RefSeq" id="WP_210596720.1">
    <property type="nucleotide sequence ID" value="NZ_JAGKSQ010000003.1"/>
</dbReference>
<dbReference type="GO" id="GO:0017057">
    <property type="term" value="F:6-phosphogluconolactonase activity"/>
    <property type="evidence" value="ECO:0007669"/>
    <property type="project" value="TreeGrafter"/>
</dbReference>
<evidence type="ECO:0000313" key="3">
    <source>
        <dbReference type="Proteomes" id="UP000678228"/>
    </source>
</evidence>
<protein>
    <submittedName>
        <fullName evidence="2">Lactonase family protein</fullName>
    </submittedName>
</protein>
<dbReference type="InterPro" id="IPR019405">
    <property type="entry name" value="Lactonase_7-beta_prop"/>
</dbReference>
<dbReference type="InterPro" id="IPR015943">
    <property type="entry name" value="WD40/YVTN_repeat-like_dom_sf"/>
</dbReference>
<keyword evidence="3" id="KW-1185">Reference proteome</keyword>
<comment type="caution">
    <text evidence="2">The sequence shown here is derived from an EMBL/GenBank/DDBJ whole genome shotgun (WGS) entry which is preliminary data.</text>
</comment>
<organism evidence="2 3">
    <name type="scientific">Halalkalibacter suaedae</name>
    <dbReference type="NCBI Taxonomy" id="2822140"/>
    <lineage>
        <taxon>Bacteria</taxon>
        <taxon>Bacillati</taxon>
        <taxon>Bacillota</taxon>
        <taxon>Bacilli</taxon>
        <taxon>Bacillales</taxon>
        <taxon>Bacillaceae</taxon>
        <taxon>Halalkalibacter</taxon>
    </lineage>
</organism>
<sequence>MKTSDQLVAYVGTYTNGDSKGIYRFQVDPVSGQVDHVKAVAEIGGPTYLTISQNNDYLYSVAKVGEDGGVAAYSINEEHDLTLINHQVEAGSPPCHVSLDESNKYLFTANYHKGTADAFSINENGQLSKALSTVQHEGNGPNEARQEKAHAHFAGITPDGNFLCVVDLGTDKIAMYKVEEGKLSLHKEITVKPGSGPRHIRFHPNGKTAYVNAELSSEVIVFEYDHDNGNLKEIQVLSTLPENFEEESTGGALHLSGDGRFLYASNRGHDSIALFTIDENTGQITLNSFTSTEGSHPRDFSIDPTGQFIFAANKDSNNIVQFSRNQETGELTKTGIELSIPNPVCVKFLNLN</sequence>